<evidence type="ECO:0000313" key="1">
    <source>
        <dbReference type="EMBL" id="GIY91430.1"/>
    </source>
</evidence>
<dbReference type="PANTHER" id="PTHR14365">
    <property type="entry name" value="APOPTOSIS REGULATORY PROTEIN SIVA"/>
    <property type="match status" value="1"/>
</dbReference>
<dbReference type="GO" id="GO:0097191">
    <property type="term" value="P:extrinsic apoptotic signaling pathway"/>
    <property type="evidence" value="ECO:0007669"/>
    <property type="project" value="TreeGrafter"/>
</dbReference>
<protein>
    <recommendedName>
        <fullName evidence="3">Apoptosis regulatory protein Siva</fullName>
    </recommendedName>
</protein>
<name>A0AAV4XB57_CAEEX</name>
<accession>A0AAV4XB57</accession>
<dbReference type="GO" id="GO:0005175">
    <property type="term" value="F:CD27 receptor binding"/>
    <property type="evidence" value="ECO:0007669"/>
    <property type="project" value="TreeGrafter"/>
</dbReference>
<sequence length="161" mass="18053">MEEIVVDDGKNKYADEDMLTKEASIFLSSMPKRKSSFDELPLLSKMHIGVKEINLLSVNSEENMKKIYEKTHTLLFNGSANGYIDPNGKTAKNFLKDIAKLIAGVNNCCLSEKSSFCTFCDKIICSRCCRSCSFCNLDYCQLCSVLQYNTPHETAVCLTCL</sequence>
<dbReference type="EMBL" id="BPLR01000010">
    <property type="protein sequence ID" value="GIY91430.1"/>
    <property type="molecule type" value="Genomic_DNA"/>
</dbReference>
<reference evidence="1 2" key="1">
    <citation type="submission" date="2021-06" db="EMBL/GenBank/DDBJ databases">
        <title>Caerostris extrusa draft genome.</title>
        <authorList>
            <person name="Kono N."/>
            <person name="Arakawa K."/>
        </authorList>
    </citation>
    <scope>NUCLEOTIDE SEQUENCE [LARGE SCALE GENOMIC DNA]</scope>
</reference>
<dbReference type="InterPro" id="IPR022773">
    <property type="entry name" value="Siva"/>
</dbReference>
<keyword evidence="2" id="KW-1185">Reference proteome</keyword>
<dbReference type="PANTHER" id="PTHR14365:SF1">
    <property type="entry name" value="APOPTOSIS REGULATORY PROTEIN SIVA"/>
    <property type="match status" value="1"/>
</dbReference>
<dbReference type="AlphaFoldDB" id="A0AAV4XB57"/>
<gene>
    <name evidence="1" type="primary">AVEN_43848_1</name>
    <name evidence="1" type="ORF">CEXT_420321</name>
</gene>
<comment type="caution">
    <text evidence="1">The sequence shown here is derived from an EMBL/GenBank/DDBJ whole genome shotgun (WGS) entry which is preliminary data.</text>
</comment>
<evidence type="ECO:0000313" key="2">
    <source>
        <dbReference type="Proteomes" id="UP001054945"/>
    </source>
</evidence>
<dbReference type="Proteomes" id="UP001054945">
    <property type="component" value="Unassembled WGS sequence"/>
</dbReference>
<evidence type="ECO:0008006" key="3">
    <source>
        <dbReference type="Google" id="ProtNLM"/>
    </source>
</evidence>
<dbReference type="Pfam" id="PF05458">
    <property type="entry name" value="Siva"/>
    <property type="match status" value="1"/>
</dbReference>
<organism evidence="1 2">
    <name type="scientific">Caerostris extrusa</name>
    <name type="common">Bark spider</name>
    <name type="synonym">Caerostris bankana</name>
    <dbReference type="NCBI Taxonomy" id="172846"/>
    <lineage>
        <taxon>Eukaryota</taxon>
        <taxon>Metazoa</taxon>
        <taxon>Ecdysozoa</taxon>
        <taxon>Arthropoda</taxon>
        <taxon>Chelicerata</taxon>
        <taxon>Arachnida</taxon>
        <taxon>Araneae</taxon>
        <taxon>Araneomorphae</taxon>
        <taxon>Entelegynae</taxon>
        <taxon>Araneoidea</taxon>
        <taxon>Araneidae</taxon>
        <taxon>Caerostris</taxon>
    </lineage>
</organism>
<proteinExistence type="predicted"/>